<comment type="caution">
    <text evidence="2">The sequence shown here is derived from an EMBL/GenBank/DDBJ whole genome shotgun (WGS) entry which is preliminary data.</text>
</comment>
<dbReference type="STRING" id="909613.UO65_3007"/>
<evidence type="ECO:0000313" key="3">
    <source>
        <dbReference type="Proteomes" id="UP000019277"/>
    </source>
</evidence>
<dbReference type="InterPro" id="IPR010982">
    <property type="entry name" value="Lambda_DNA-bd_dom_sf"/>
</dbReference>
<evidence type="ECO:0000313" key="2">
    <source>
        <dbReference type="EMBL" id="EWC61649.1"/>
    </source>
</evidence>
<dbReference type="Pfam" id="PF19054">
    <property type="entry name" value="DUF5753"/>
    <property type="match status" value="1"/>
</dbReference>
<dbReference type="RefSeq" id="WP_035282918.1">
    <property type="nucleotide sequence ID" value="NZ_AYXG01000103.1"/>
</dbReference>
<dbReference type="AlphaFoldDB" id="W7J6F0"/>
<dbReference type="PATRIC" id="fig|909613.9.peg.3008"/>
<name>W7J6F0_9PSEU</name>
<gene>
    <name evidence="2" type="ORF">UO65_3007</name>
</gene>
<feature type="domain" description="HTH cro/C1-type" evidence="1">
    <location>
        <begin position="32"/>
        <end position="86"/>
    </location>
</feature>
<dbReference type="Pfam" id="PF13560">
    <property type="entry name" value="HTH_31"/>
    <property type="match status" value="1"/>
</dbReference>
<dbReference type="CDD" id="cd00093">
    <property type="entry name" value="HTH_XRE"/>
    <property type="match status" value="1"/>
</dbReference>
<evidence type="ECO:0000259" key="1">
    <source>
        <dbReference type="PROSITE" id="PS50943"/>
    </source>
</evidence>
<proteinExistence type="predicted"/>
<dbReference type="Gene3D" id="1.10.260.40">
    <property type="entry name" value="lambda repressor-like DNA-binding domains"/>
    <property type="match status" value="1"/>
</dbReference>
<keyword evidence="3" id="KW-1185">Reference proteome</keyword>
<reference evidence="2 3" key="1">
    <citation type="journal article" date="2014" name="Genome Announc.">
        <title>Draft Genome Sequence of the Antitrypanosomally Active Sponge-Associated Bacterium Actinokineospora sp. Strain EG49.</title>
        <authorList>
            <person name="Harjes J."/>
            <person name="Ryu T."/>
            <person name="Abdelmohsen U.R."/>
            <person name="Moitinho-Silva L."/>
            <person name="Horn H."/>
            <person name="Ravasi T."/>
            <person name="Hentschel U."/>
        </authorList>
    </citation>
    <scope>NUCLEOTIDE SEQUENCE [LARGE SCALE GENOMIC DNA]</scope>
    <source>
        <strain evidence="2 3">EG49</strain>
    </source>
</reference>
<organism evidence="2 3">
    <name type="scientific">Actinokineospora spheciospongiae</name>
    <dbReference type="NCBI Taxonomy" id="909613"/>
    <lineage>
        <taxon>Bacteria</taxon>
        <taxon>Bacillati</taxon>
        <taxon>Actinomycetota</taxon>
        <taxon>Actinomycetes</taxon>
        <taxon>Pseudonocardiales</taxon>
        <taxon>Pseudonocardiaceae</taxon>
        <taxon>Actinokineospora</taxon>
    </lineage>
</organism>
<protein>
    <recommendedName>
        <fullName evidence="1">HTH cro/C1-type domain-containing protein</fullName>
    </recommendedName>
</protein>
<sequence length="272" mass="29323">MPEHGTAFDTPRADGNGVRAKTLRGLLVARELDTARLARSLTTRELAGQMTMSPAMLNRVMTGRRVPTALEIGGLCGLLDIDPARRPHLYRLTADADLTEWIIRPGAGTSALGAIEEVADTATWLDPLLIPRPLRTAAYHHALGHPIGDHQSPEPAAPPTDRFLLHPRALTHPAIPADVMGEQLLHLCHTAPNTIRLLPATFPPHPGFRVLHIDHFPPVVHIDHHGTHVILESPDSTAAHTTLLRAATTAAATAEHTRRTLTDLAARTGTVG</sequence>
<dbReference type="SUPFAM" id="SSF47413">
    <property type="entry name" value="lambda repressor-like DNA-binding domains"/>
    <property type="match status" value="1"/>
</dbReference>
<dbReference type="InterPro" id="IPR043917">
    <property type="entry name" value="DUF5753"/>
</dbReference>
<dbReference type="PROSITE" id="PS50943">
    <property type="entry name" value="HTH_CROC1"/>
    <property type="match status" value="1"/>
</dbReference>
<dbReference type="eggNOG" id="COG1396">
    <property type="taxonomic scope" value="Bacteria"/>
</dbReference>
<dbReference type="GO" id="GO:0003677">
    <property type="term" value="F:DNA binding"/>
    <property type="evidence" value="ECO:0007669"/>
    <property type="project" value="InterPro"/>
</dbReference>
<dbReference type="InterPro" id="IPR001387">
    <property type="entry name" value="Cro/C1-type_HTH"/>
</dbReference>
<dbReference type="EMBL" id="AYXG01000103">
    <property type="protein sequence ID" value="EWC61649.1"/>
    <property type="molecule type" value="Genomic_DNA"/>
</dbReference>
<accession>W7J6F0</accession>
<dbReference type="SMART" id="SM00530">
    <property type="entry name" value="HTH_XRE"/>
    <property type="match status" value="1"/>
</dbReference>
<dbReference type="OrthoDB" id="3693079at2"/>
<dbReference type="Proteomes" id="UP000019277">
    <property type="component" value="Unassembled WGS sequence"/>
</dbReference>